<dbReference type="EMBL" id="CH479232">
    <property type="protein sequence ID" value="EDW36620.1"/>
    <property type="molecule type" value="Genomic_DNA"/>
</dbReference>
<organism evidence="3">
    <name type="scientific">Drosophila persimilis</name>
    <name type="common">Fruit fly</name>
    <dbReference type="NCBI Taxonomy" id="7234"/>
    <lineage>
        <taxon>Eukaryota</taxon>
        <taxon>Metazoa</taxon>
        <taxon>Ecdysozoa</taxon>
        <taxon>Arthropoda</taxon>
        <taxon>Hexapoda</taxon>
        <taxon>Insecta</taxon>
        <taxon>Pterygota</taxon>
        <taxon>Neoptera</taxon>
        <taxon>Endopterygota</taxon>
        <taxon>Diptera</taxon>
        <taxon>Brachycera</taxon>
        <taxon>Muscomorpha</taxon>
        <taxon>Ephydroidea</taxon>
        <taxon>Drosophilidae</taxon>
        <taxon>Drosophila</taxon>
        <taxon>Sophophora</taxon>
    </lineage>
</organism>
<feature type="region of interest" description="Disordered" evidence="1">
    <location>
        <begin position="12"/>
        <end position="93"/>
    </location>
</feature>
<proteinExistence type="predicted"/>
<dbReference type="AlphaFoldDB" id="B4H9W3"/>
<reference evidence="2 3" key="1">
    <citation type="journal article" date="2007" name="Nature">
        <title>Evolution of genes and genomes on the Drosophila phylogeny.</title>
        <authorList>
            <consortium name="Drosophila 12 Genomes Consortium"/>
            <person name="Clark A.G."/>
            <person name="Eisen M.B."/>
            <person name="Smith D.R."/>
            <person name="Bergman C.M."/>
            <person name="Oliver B."/>
            <person name="Markow T.A."/>
            <person name="Kaufman T.C."/>
            <person name="Kellis M."/>
            <person name="Gelbart W."/>
            <person name="Iyer V.N."/>
            <person name="Pollard D.A."/>
            <person name="Sackton T.B."/>
            <person name="Larracuente A.M."/>
            <person name="Singh N.D."/>
            <person name="Abad J.P."/>
            <person name="Abt D.N."/>
            <person name="Adryan B."/>
            <person name="Aguade M."/>
            <person name="Akashi H."/>
            <person name="Anderson W.W."/>
            <person name="Aquadro C.F."/>
            <person name="Ardell D.H."/>
            <person name="Arguello R."/>
            <person name="Artieri C.G."/>
            <person name="Barbash D.A."/>
            <person name="Barker D."/>
            <person name="Barsanti P."/>
            <person name="Batterham P."/>
            <person name="Batzoglou S."/>
            <person name="Begun D."/>
            <person name="Bhutkar A."/>
            <person name="Blanco E."/>
            <person name="Bosak S.A."/>
            <person name="Bradley R.K."/>
            <person name="Brand A.D."/>
            <person name="Brent M.R."/>
            <person name="Brooks A.N."/>
            <person name="Brown R.H."/>
            <person name="Butlin R.K."/>
            <person name="Caggese C."/>
            <person name="Calvi B.R."/>
            <person name="Bernardo de Carvalho A."/>
            <person name="Caspi A."/>
            <person name="Castrezana S."/>
            <person name="Celniker S.E."/>
            <person name="Chang J.L."/>
            <person name="Chapple C."/>
            <person name="Chatterji S."/>
            <person name="Chinwalla A."/>
            <person name="Civetta A."/>
            <person name="Clifton S.W."/>
            <person name="Comeron J.M."/>
            <person name="Costello J.C."/>
            <person name="Coyne J.A."/>
            <person name="Daub J."/>
            <person name="David R.G."/>
            <person name="Delcher A.L."/>
            <person name="Delehaunty K."/>
            <person name="Do C.B."/>
            <person name="Ebling H."/>
            <person name="Edwards K."/>
            <person name="Eickbush T."/>
            <person name="Evans J.D."/>
            <person name="Filipski A."/>
            <person name="Findeiss S."/>
            <person name="Freyhult E."/>
            <person name="Fulton L."/>
            <person name="Fulton R."/>
            <person name="Garcia A.C."/>
            <person name="Gardiner A."/>
            <person name="Garfield D.A."/>
            <person name="Garvin B.E."/>
            <person name="Gibson G."/>
            <person name="Gilbert D."/>
            <person name="Gnerre S."/>
            <person name="Godfrey J."/>
            <person name="Good R."/>
            <person name="Gotea V."/>
            <person name="Gravely B."/>
            <person name="Greenberg A.J."/>
            <person name="Griffiths-Jones S."/>
            <person name="Gross S."/>
            <person name="Guigo R."/>
            <person name="Gustafson E.A."/>
            <person name="Haerty W."/>
            <person name="Hahn M.W."/>
            <person name="Halligan D.L."/>
            <person name="Halpern A.L."/>
            <person name="Halter G.M."/>
            <person name="Han M.V."/>
            <person name="Heger A."/>
            <person name="Hillier L."/>
            <person name="Hinrichs A.S."/>
            <person name="Holmes I."/>
            <person name="Hoskins R.A."/>
            <person name="Hubisz M.J."/>
            <person name="Hultmark D."/>
            <person name="Huntley M.A."/>
            <person name="Jaffe D.B."/>
            <person name="Jagadeeshan S."/>
            <person name="Jeck W.R."/>
            <person name="Johnson J."/>
            <person name="Jones C.D."/>
            <person name="Jordan W.C."/>
            <person name="Karpen G.H."/>
            <person name="Kataoka E."/>
            <person name="Keightley P.D."/>
            <person name="Kheradpour P."/>
            <person name="Kirkness E.F."/>
            <person name="Koerich L.B."/>
            <person name="Kristiansen K."/>
            <person name="Kudrna D."/>
            <person name="Kulathinal R.J."/>
            <person name="Kumar S."/>
            <person name="Kwok R."/>
            <person name="Lander E."/>
            <person name="Langley C.H."/>
            <person name="Lapoint R."/>
            <person name="Lazzaro B.P."/>
            <person name="Lee S.J."/>
            <person name="Levesque L."/>
            <person name="Li R."/>
            <person name="Lin C.F."/>
            <person name="Lin M.F."/>
            <person name="Lindblad-Toh K."/>
            <person name="Llopart A."/>
            <person name="Long M."/>
            <person name="Low L."/>
            <person name="Lozovsky E."/>
            <person name="Lu J."/>
            <person name="Luo M."/>
            <person name="Machado C.A."/>
            <person name="Makalowski W."/>
            <person name="Marzo M."/>
            <person name="Matsuda M."/>
            <person name="Matzkin L."/>
            <person name="McAllister B."/>
            <person name="McBride C.S."/>
            <person name="McKernan B."/>
            <person name="McKernan K."/>
            <person name="Mendez-Lago M."/>
            <person name="Minx P."/>
            <person name="Mollenhauer M.U."/>
            <person name="Montooth K."/>
            <person name="Mount S.M."/>
            <person name="Mu X."/>
            <person name="Myers E."/>
            <person name="Negre B."/>
            <person name="Newfeld S."/>
            <person name="Nielsen R."/>
            <person name="Noor M.A."/>
            <person name="O'Grady P."/>
            <person name="Pachter L."/>
            <person name="Papaceit M."/>
            <person name="Parisi M.J."/>
            <person name="Parisi M."/>
            <person name="Parts L."/>
            <person name="Pedersen J.S."/>
            <person name="Pesole G."/>
            <person name="Phillippy A.M."/>
            <person name="Ponting C.P."/>
            <person name="Pop M."/>
            <person name="Porcelli D."/>
            <person name="Powell J.R."/>
            <person name="Prohaska S."/>
            <person name="Pruitt K."/>
            <person name="Puig M."/>
            <person name="Quesneville H."/>
            <person name="Ram K.R."/>
            <person name="Rand D."/>
            <person name="Rasmussen M.D."/>
            <person name="Reed L.K."/>
            <person name="Reenan R."/>
            <person name="Reily A."/>
            <person name="Remington K.A."/>
            <person name="Rieger T.T."/>
            <person name="Ritchie M.G."/>
            <person name="Robin C."/>
            <person name="Rogers Y.H."/>
            <person name="Rohde C."/>
            <person name="Rozas J."/>
            <person name="Rubenfield M.J."/>
            <person name="Ruiz A."/>
            <person name="Russo S."/>
            <person name="Salzberg S.L."/>
            <person name="Sanchez-Gracia A."/>
            <person name="Saranga D.J."/>
            <person name="Sato H."/>
            <person name="Schaeffer S.W."/>
            <person name="Schatz M.C."/>
            <person name="Schlenke T."/>
            <person name="Schwartz R."/>
            <person name="Segarra C."/>
            <person name="Singh R.S."/>
            <person name="Sirot L."/>
            <person name="Sirota M."/>
            <person name="Sisneros N.B."/>
            <person name="Smith C.D."/>
            <person name="Smith T.F."/>
            <person name="Spieth J."/>
            <person name="Stage D.E."/>
            <person name="Stark A."/>
            <person name="Stephan W."/>
            <person name="Strausberg R.L."/>
            <person name="Strempel S."/>
            <person name="Sturgill D."/>
            <person name="Sutton G."/>
            <person name="Sutton G.G."/>
            <person name="Tao W."/>
            <person name="Teichmann S."/>
            <person name="Tobari Y.N."/>
            <person name="Tomimura Y."/>
            <person name="Tsolas J.M."/>
            <person name="Valente V.L."/>
            <person name="Venter E."/>
            <person name="Venter J.C."/>
            <person name="Vicario S."/>
            <person name="Vieira F.G."/>
            <person name="Vilella A.J."/>
            <person name="Villasante A."/>
            <person name="Walenz B."/>
            <person name="Wang J."/>
            <person name="Wasserman M."/>
            <person name="Watts T."/>
            <person name="Wilson D."/>
            <person name="Wilson R.K."/>
            <person name="Wing R.A."/>
            <person name="Wolfner M.F."/>
            <person name="Wong A."/>
            <person name="Wong G.K."/>
            <person name="Wu C.I."/>
            <person name="Wu G."/>
            <person name="Yamamoto D."/>
            <person name="Yang H.P."/>
            <person name="Yang S.P."/>
            <person name="Yorke J.A."/>
            <person name="Yoshida K."/>
            <person name="Zdobnov E."/>
            <person name="Zhang P."/>
            <person name="Zhang Y."/>
            <person name="Zimin A.V."/>
            <person name="Baldwin J."/>
            <person name="Abdouelleil A."/>
            <person name="Abdulkadir J."/>
            <person name="Abebe A."/>
            <person name="Abera B."/>
            <person name="Abreu J."/>
            <person name="Acer S.C."/>
            <person name="Aftuck L."/>
            <person name="Alexander A."/>
            <person name="An P."/>
            <person name="Anderson E."/>
            <person name="Anderson S."/>
            <person name="Arachi H."/>
            <person name="Azer M."/>
            <person name="Bachantsang P."/>
            <person name="Barry A."/>
            <person name="Bayul T."/>
            <person name="Berlin A."/>
            <person name="Bessette D."/>
            <person name="Bloom T."/>
            <person name="Blye J."/>
            <person name="Boguslavskiy L."/>
            <person name="Bonnet C."/>
            <person name="Boukhgalter B."/>
            <person name="Bourzgui I."/>
            <person name="Brown A."/>
            <person name="Cahill P."/>
            <person name="Channer S."/>
            <person name="Cheshatsang Y."/>
            <person name="Chuda L."/>
            <person name="Citroen M."/>
            <person name="Collymore A."/>
            <person name="Cooke P."/>
            <person name="Costello M."/>
            <person name="D'Aco K."/>
            <person name="Daza R."/>
            <person name="De Haan G."/>
            <person name="DeGray S."/>
            <person name="DeMaso C."/>
            <person name="Dhargay N."/>
            <person name="Dooley K."/>
            <person name="Dooley E."/>
            <person name="Doricent M."/>
            <person name="Dorje P."/>
            <person name="Dorjee K."/>
            <person name="Dupes A."/>
            <person name="Elong R."/>
            <person name="Falk J."/>
            <person name="Farina A."/>
            <person name="Faro S."/>
            <person name="Ferguson D."/>
            <person name="Fisher S."/>
            <person name="Foley C.D."/>
            <person name="Franke A."/>
            <person name="Friedrich D."/>
            <person name="Gadbois L."/>
            <person name="Gearin G."/>
            <person name="Gearin C.R."/>
            <person name="Giannoukos G."/>
            <person name="Goode T."/>
            <person name="Graham J."/>
            <person name="Grandbois E."/>
            <person name="Grewal S."/>
            <person name="Gyaltsen K."/>
            <person name="Hafez N."/>
            <person name="Hagos B."/>
            <person name="Hall J."/>
            <person name="Henson C."/>
            <person name="Hollinger A."/>
            <person name="Honan T."/>
            <person name="Huard M.D."/>
            <person name="Hughes L."/>
            <person name="Hurhula B."/>
            <person name="Husby M.E."/>
            <person name="Kamat A."/>
            <person name="Kanga B."/>
            <person name="Kashin S."/>
            <person name="Khazanovich D."/>
            <person name="Kisner P."/>
            <person name="Lance K."/>
            <person name="Lara M."/>
            <person name="Lee W."/>
            <person name="Lennon N."/>
            <person name="Letendre F."/>
            <person name="LeVine R."/>
            <person name="Lipovsky A."/>
            <person name="Liu X."/>
            <person name="Liu J."/>
            <person name="Liu S."/>
            <person name="Lokyitsang T."/>
            <person name="Lokyitsang Y."/>
            <person name="Lubonja R."/>
            <person name="Lui A."/>
            <person name="MacDonald P."/>
            <person name="Magnisalis V."/>
            <person name="Maru K."/>
            <person name="Matthews C."/>
            <person name="McCusker W."/>
            <person name="McDonough S."/>
            <person name="Mehta T."/>
            <person name="Meldrim J."/>
            <person name="Meneus L."/>
            <person name="Mihai O."/>
            <person name="Mihalev A."/>
            <person name="Mihova T."/>
            <person name="Mittelman R."/>
            <person name="Mlenga V."/>
            <person name="Montmayeur A."/>
            <person name="Mulrain L."/>
            <person name="Navidi A."/>
            <person name="Naylor J."/>
            <person name="Negash T."/>
            <person name="Nguyen T."/>
            <person name="Nguyen N."/>
            <person name="Nicol R."/>
            <person name="Norbu C."/>
            <person name="Norbu N."/>
            <person name="Novod N."/>
            <person name="O'Neill B."/>
            <person name="Osman S."/>
            <person name="Markiewicz E."/>
            <person name="Oyono O.L."/>
            <person name="Patti C."/>
            <person name="Phunkhang P."/>
            <person name="Pierre F."/>
            <person name="Priest M."/>
            <person name="Raghuraman S."/>
            <person name="Rege F."/>
            <person name="Reyes R."/>
            <person name="Rise C."/>
            <person name="Rogov P."/>
            <person name="Ross K."/>
            <person name="Ryan E."/>
            <person name="Settipalli S."/>
            <person name="Shea T."/>
            <person name="Sherpa N."/>
            <person name="Shi L."/>
            <person name="Shih D."/>
            <person name="Sparrow T."/>
            <person name="Spaulding J."/>
            <person name="Stalker J."/>
            <person name="Stange-Thomann N."/>
            <person name="Stavropoulos S."/>
            <person name="Stone C."/>
            <person name="Strader C."/>
            <person name="Tesfaye S."/>
            <person name="Thomson T."/>
            <person name="Thoulutsang Y."/>
            <person name="Thoulutsang D."/>
            <person name="Topham K."/>
            <person name="Topping I."/>
            <person name="Tsamla T."/>
            <person name="Vassiliev H."/>
            <person name="Vo A."/>
            <person name="Wangchuk T."/>
            <person name="Wangdi T."/>
            <person name="Weiand M."/>
            <person name="Wilkinson J."/>
            <person name="Wilson A."/>
            <person name="Yadav S."/>
            <person name="Young G."/>
            <person name="Yu Q."/>
            <person name="Zembek L."/>
            <person name="Zhong D."/>
            <person name="Zimmer A."/>
            <person name="Zwirko Z."/>
            <person name="Jaffe D.B."/>
            <person name="Alvarez P."/>
            <person name="Brockman W."/>
            <person name="Butler J."/>
            <person name="Chin C."/>
            <person name="Gnerre S."/>
            <person name="Grabherr M."/>
            <person name="Kleber M."/>
            <person name="Mauceli E."/>
            <person name="MacCallum I."/>
        </authorList>
    </citation>
    <scope>NUCLEOTIDE SEQUENCE [LARGE SCALE GENOMIC DNA]</scope>
    <source>
        <strain evidence="3">MSH-3 / Tucson 14011-0111.49</strain>
    </source>
</reference>
<feature type="compositionally biased region" description="Low complexity" evidence="1">
    <location>
        <begin position="13"/>
        <end position="30"/>
    </location>
</feature>
<gene>
    <name evidence="2" type="primary">Dper\GL16002</name>
    <name evidence="2" type="ORF">Dper_GL16002</name>
</gene>
<feature type="compositionally biased region" description="Basic and acidic residues" evidence="1">
    <location>
        <begin position="31"/>
        <end position="46"/>
    </location>
</feature>
<name>B4H9W3_DROPE</name>
<evidence type="ECO:0000313" key="3">
    <source>
        <dbReference type="Proteomes" id="UP000008744"/>
    </source>
</evidence>
<evidence type="ECO:0000313" key="2">
    <source>
        <dbReference type="EMBL" id="EDW36620.1"/>
    </source>
</evidence>
<dbReference type="HOGENOM" id="CLU_1148259_0_0_1"/>
<keyword evidence="3" id="KW-1185">Reference proteome</keyword>
<evidence type="ECO:0000256" key="1">
    <source>
        <dbReference type="SAM" id="MobiDB-lite"/>
    </source>
</evidence>
<accession>B4H9W3</accession>
<protein>
    <submittedName>
        <fullName evidence="2">GL16002</fullName>
    </submittedName>
</protein>
<feature type="compositionally biased region" description="Basic and acidic residues" evidence="1">
    <location>
        <begin position="66"/>
        <end position="76"/>
    </location>
</feature>
<dbReference type="OMA" id="IACIDRG"/>
<dbReference type="Proteomes" id="UP000008744">
    <property type="component" value="Unassembled WGS sequence"/>
</dbReference>
<sequence length="242" mass="26434">MVVILLLSPCTCSRSSSSSHAHVQAQAQAPPKHDPPLPPDSSDRSSNESSSASTGDTAIPASYLQRQREHQSREQHQQPARLLRPSHSHSHQPAALPAFAQGRWVPVRLQTERQPQLQPTNAVPKPPRSHGYGCGRQGDFLASHPSPIALVLRVQAQALPGPPLSLLPAARYTNSTTTTTSPTTNPTPTTATTTTTDYVRHVTRVNFYDIDTSQSSLSSRRLLLNRVPPNKCCAAKEKEWNR</sequence>
<feature type="region of interest" description="Disordered" evidence="1">
    <location>
        <begin position="174"/>
        <end position="193"/>
    </location>
</feature>